<dbReference type="InterPro" id="IPR004568">
    <property type="entry name" value="Ppantetheine-prot_Trfase_dom"/>
</dbReference>
<keyword evidence="2" id="KW-0808">Transferase</keyword>
<feature type="domain" description="4'-phosphopantetheinyl transferase" evidence="8">
    <location>
        <begin position="4"/>
        <end position="87"/>
    </location>
</feature>
<dbReference type="InterPro" id="IPR008278">
    <property type="entry name" value="4-PPantetheinyl_Trfase_dom"/>
</dbReference>
<proteinExistence type="inferred from homology"/>
<keyword evidence="5" id="KW-0460">Magnesium</keyword>
<comment type="caution">
    <text evidence="9">The sequence shown here is derived from an EMBL/GenBank/DDBJ whole genome shotgun (WGS) entry which is preliminary data.</text>
</comment>
<evidence type="ECO:0000256" key="4">
    <source>
        <dbReference type="ARBA" id="ARBA00022832"/>
    </source>
</evidence>
<dbReference type="EMBL" id="JAOPGA020001637">
    <property type="protein sequence ID" value="KAL0490095.1"/>
    <property type="molecule type" value="Genomic_DNA"/>
</dbReference>
<dbReference type="NCBIfam" id="TIGR00556">
    <property type="entry name" value="pantethn_trn"/>
    <property type="match status" value="1"/>
</dbReference>
<evidence type="ECO:0000256" key="3">
    <source>
        <dbReference type="ARBA" id="ARBA00022723"/>
    </source>
</evidence>
<accession>A0AAW2ZMU4</accession>
<name>A0AAW2ZMU4_9EUKA</name>
<gene>
    <name evidence="9" type="ORF">AKO1_006745</name>
</gene>
<dbReference type="SUPFAM" id="SSF56214">
    <property type="entry name" value="4'-phosphopantetheinyl transferase"/>
    <property type="match status" value="1"/>
</dbReference>
<dbReference type="GO" id="GO:0000287">
    <property type="term" value="F:magnesium ion binding"/>
    <property type="evidence" value="ECO:0007669"/>
    <property type="project" value="InterPro"/>
</dbReference>
<keyword evidence="3" id="KW-0479">Metal-binding</keyword>
<dbReference type="HAMAP" id="MF_00101">
    <property type="entry name" value="AcpS"/>
    <property type="match status" value="1"/>
</dbReference>
<dbReference type="GO" id="GO:0006633">
    <property type="term" value="P:fatty acid biosynthetic process"/>
    <property type="evidence" value="ECO:0007669"/>
    <property type="project" value="UniProtKB-KW"/>
</dbReference>
<dbReference type="AlphaFoldDB" id="A0AAW2ZMU4"/>
<evidence type="ECO:0000256" key="7">
    <source>
        <dbReference type="ARBA" id="ARBA00023160"/>
    </source>
</evidence>
<keyword evidence="10" id="KW-1185">Reference proteome</keyword>
<evidence type="ECO:0000256" key="1">
    <source>
        <dbReference type="ARBA" id="ARBA00022516"/>
    </source>
</evidence>
<evidence type="ECO:0000256" key="2">
    <source>
        <dbReference type="ARBA" id="ARBA00022679"/>
    </source>
</evidence>
<dbReference type="InterPro" id="IPR037143">
    <property type="entry name" value="4-PPantetheinyl_Trfase_dom_sf"/>
</dbReference>
<keyword evidence="7" id="KW-0275">Fatty acid biosynthesis</keyword>
<evidence type="ECO:0000256" key="6">
    <source>
        <dbReference type="ARBA" id="ARBA00023098"/>
    </source>
</evidence>
<dbReference type="Gene3D" id="3.90.470.20">
    <property type="entry name" value="4'-phosphopantetheinyl transferase domain"/>
    <property type="match status" value="1"/>
</dbReference>
<dbReference type="NCBIfam" id="TIGR00516">
    <property type="entry name" value="acpS"/>
    <property type="match status" value="1"/>
</dbReference>
<reference evidence="9 10" key="1">
    <citation type="submission" date="2024-03" db="EMBL/GenBank/DDBJ databases">
        <title>The Acrasis kona genome and developmental transcriptomes reveal deep origins of eukaryotic multicellular pathways.</title>
        <authorList>
            <person name="Sheikh S."/>
            <person name="Fu C.-J."/>
            <person name="Brown M.W."/>
            <person name="Baldauf S.L."/>
        </authorList>
    </citation>
    <scope>NUCLEOTIDE SEQUENCE [LARGE SCALE GENOMIC DNA]</scope>
    <source>
        <strain evidence="9 10">ATCC MYA-3509</strain>
    </source>
</reference>
<evidence type="ECO:0000256" key="5">
    <source>
        <dbReference type="ARBA" id="ARBA00022842"/>
    </source>
</evidence>
<dbReference type="InterPro" id="IPR002582">
    <property type="entry name" value="ACPS"/>
</dbReference>
<sequence>MIVGIGTDLVHIPRFRNLISKHGDKIINRLFHISEINNKPLMEEKQAQYFASRWAVKEATLKALGKGGLGSKCIYVTKTNGNPSPILCLEGASLERLKEIANVQDDTSIRKYVSISHDKDYAVATVLLENVKN</sequence>
<organism evidence="9 10">
    <name type="scientific">Acrasis kona</name>
    <dbReference type="NCBI Taxonomy" id="1008807"/>
    <lineage>
        <taxon>Eukaryota</taxon>
        <taxon>Discoba</taxon>
        <taxon>Heterolobosea</taxon>
        <taxon>Tetramitia</taxon>
        <taxon>Eutetramitia</taxon>
        <taxon>Acrasidae</taxon>
        <taxon>Acrasis</taxon>
    </lineage>
</organism>
<dbReference type="GO" id="GO:0008897">
    <property type="term" value="F:holo-[acyl-carrier-protein] synthase activity"/>
    <property type="evidence" value="ECO:0007669"/>
    <property type="project" value="InterPro"/>
</dbReference>
<evidence type="ECO:0000259" key="8">
    <source>
        <dbReference type="Pfam" id="PF01648"/>
    </source>
</evidence>
<protein>
    <submittedName>
        <fullName evidence="9">Holo-[acyl-carrier protein] synthase</fullName>
    </submittedName>
</protein>
<evidence type="ECO:0000313" key="10">
    <source>
        <dbReference type="Proteomes" id="UP001431209"/>
    </source>
</evidence>
<keyword evidence="4" id="KW-0276">Fatty acid metabolism</keyword>
<keyword evidence="1" id="KW-0444">Lipid biosynthesis</keyword>
<keyword evidence="6" id="KW-0443">Lipid metabolism</keyword>
<dbReference type="Pfam" id="PF01648">
    <property type="entry name" value="ACPS"/>
    <property type="match status" value="1"/>
</dbReference>
<evidence type="ECO:0000313" key="9">
    <source>
        <dbReference type="EMBL" id="KAL0490095.1"/>
    </source>
</evidence>
<dbReference type="Proteomes" id="UP001431209">
    <property type="component" value="Unassembled WGS sequence"/>
</dbReference>